<comment type="catalytic activity">
    <reaction evidence="11 12">
        <text>an alpha-D-Man-(1-&gt;3)-[alpha-D-Man-(1-&gt;6)]-beta-D-Man-(1-&gt;4)-beta-D-GlcNAc-(1-&gt;4)-alpha-D-GlcNAc-diphospho-di-trans,poly-cis-dolichol + 2 GDP-alpha-D-mannose = an alpha-D-Man-(1-&gt;2)-alpha-D-Man-(1-&gt;2)-alpha-D-Man-(1-&gt;3)-[alpha-D-Man-(1-&gt;6)]-beta-D-Man-(1-&gt;4)-beta-D-GlcNAc-(1-&gt;4)-alpha-D-GlcNAc-diphospho-di-trans,poly-cis-dolichol + 2 GDP + 2 H(+)</text>
        <dbReference type="Rhea" id="RHEA:29523"/>
        <dbReference type="Rhea" id="RHEA-COMP:19515"/>
        <dbReference type="Rhea" id="RHEA-COMP:19516"/>
        <dbReference type="ChEBI" id="CHEBI:15378"/>
        <dbReference type="ChEBI" id="CHEBI:57527"/>
        <dbReference type="ChEBI" id="CHEBI:58189"/>
        <dbReference type="ChEBI" id="CHEBI:132511"/>
        <dbReference type="ChEBI" id="CHEBI:132515"/>
        <dbReference type="EC" id="2.4.1.131"/>
    </reaction>
    <physiologicalReaction direction="left-to-right" evidence="11 12">
        <dbReference type="Rhea" id="RHEA:29524"/>
    </physiologicalReaction>
</comment>
<dbReference type="GO" id="GO:0004377">
    <property type="term" value="F:GDP-Man:Man(3)GlcNAc(2)-PP-Dol alpha-1,2-mannosyltransferase activity"/>
    <property type="evidence" value="ECO:0007669"/>
    <property type="project" value="UniProtKB-UniRule"/>
</dbReference>
<dbReference type="Pfam" id="PF15924">
    <property type="entry name" value="ALG11_N"/>
    <property type="match status" value="1"/>
</dbReference>
<dbReference type="PANTHER" id="PTHR45919">
    <property type="entry name" value="GDP-MAN:MAN(3)GLCNAC(2)-PP-DOL ALPHA-1,2-MANNOSYLTRANSFERASE"/>
    <property type="match status" value="1"/>
</dbReference>
<feature type="region of interest" description="Disordered" evidence="13">
    <location>
        <begin position="1"/>
        <end position="20"/>
    </location>
</feature>
<evidence type="ECO:0000256" key="5">
    <source>
        <dbReference type="ARBA" id="ARBA00022676"/>
    </source>
</evidence>
<reference evidence="16 17" key="1">
    <citation type="journal article" date="2010" name="Proc. Natl. Acad. Sci. U.S.A.">
        <title>Insights into evolution of multicellular fungi from the assembled chromosomes of the mushroom Coprinopsis cinerea (Coprinus cinereus).</title>
        <authorList>
            <person name="Stajich J.E."/>
            <person name="Wilke S.K."/>
            <person name="Ahren D."/>
            <person name="Au C.H."/>
            <person name="Birren B.W."/>
            <person name="Borodovsky M."/>
            <person name="Burns C."/>
            <person name="Canback B."/>
            <person name="Casselton L.A."/>
            <person name="Cheng C.K."/>
            <person name="Deng J."/>
            <person name="Dietrich F.S."/>
            <person name="Fargo D.C."/>
            <person name="Farman M.L."/>
            <person name="Gathman A.C."/>
            <person name="Goldberg J."/>
            <person name="Guigo R."/>
            <person name="Hoegger P.J."/>
            <person name="Hooker J.B."/>
            <person name="Huggins A."/>
            <person name="James T.Y."/>
            <person name="Kamada T."/>
            <person name="Kilaru S."/>
            <person name="Kodira C."/>
            <person name="Kues U."/>
            <person name="Kupfer D."/>
            <person name="Kwan H.S."/>
            <person name="Lomsadze A."/>
            <person name="Li W."/>
            <person name="Lilly W.W."/>
            <person name="Ma L.J."/>
            <person name="Mackey A.J."/>
            <person name="Manning G."/>
            <person name="Martin F."/>
            <person name="Muraguchi H."/>
            <person name="Natvig D.O."/>
            <person name="Palmerini H."/>
            <person name="Ramesh M.A."/>
            <person name="Rehmeyer C.J."/>
            <person name="Roe B.A."/>
            <person name="Shenoy N."/>
            <person name="Stanke M."/>
            <person name="Ter-Hovhannisyan V."/>
            <person name="Tunlid A."/>
            <person name="Velagapudi R."/>
            <person name="Vision T.J."/>
            <person name="Zeng Q."/>
            <person name="Zolan M.E."/>
            <person name="Pukkila P.J."/>
        </authorList>
    </citation>
    <scope>NUCLEOTIDE SEQUENCE [LARGE SCALE GENOMIC DNA]</scope>
    <source>
        <strain evidence="17">Okayama-7 / 130 / ATCC MYA-4618 / FGSC 9003</strain>
    </source>
</reference>
<dbReference type="VEuPathDB" id="FungiDB:CC1G_03411"/>
<comment type="pathway">
    <text evidence="2 12">Protein modification; protein glycosylation.</text>
</comment>
<protein>
    <recommendedName>
        <fullName evidence="4 12">GDP-Man:Man(3)GlcNAc(2)-PP-Dol alpha-1,2-mannosyltransferase</fullName>
        <ecNumber evidence="3 12">2.4.1.131</ecNumber>
    </recommendedName>
</protein>
<accession>A8NQM3</accession>
<evidence type="ECO:0000256" key="1">
    <source>
        <dbReference type="ARBA" id="ARBA00004389"/>
    </source>
</evidence>
<proteinExistence type="inferred from homology"/>
<keyword evidence="9" id="KW-1133">Transmembrane helix</keyword>
<evidence type="ECO:0000256" key="13">
    <source>
        <dbReference type="SAM" id="MobiDB-lite"/>
    </source>
</evidence>
<evidence type="ECO:0000256" key="3">
    <source>
        <dbReference type="ARBA" id="ARBA00012645"/>
    </source>
</evidence>
<evidence type="ECO:0000313" key="16">
    <source>
        <dbReference type="EMBL" id="EAU86200.2"/>
    </source>
</evidence>
<dbReference type="eggNOG" id="KOG1387">
    <property type="taxonomic scope" value="Eukaryota"/>
</dbReference>
<keyword evidence="6 12" id="KW-0808">Transferase</keyword>
<dbReference type="FunCoup" id="A8NQM3">
    <property type="interactions" value="278"/>
</dbReference>
<keyword evidence="17" id="KW-1185">Reference proteome</keyword>
<dbReference type="EC" id="2.4.1.131" evidence="3 12"/>
<keyword evidence="8 12" id="KW-0256">Endoplasmic reticulum</keyword>
<evidence type="ECO:0000256" key="7">
    <source>
        <dbReference type="ARBA" id="ARBA00022692"/>
    </source>
</evidence>
<dbReference type="OMA" id="ARLYGWV"/>
<dbReference type="CDD" id="cd03806">
    <property type="entry name" value="GT4_ALG11-like"/>
    <property type="match status" value="1"/>
</dbReference>
<sequence>MAERSPTQRATMTVQRYQRQQSLERRGLVLTQRPGDSDYHLAPEITALAKAVIRFDNMEGVPHRESDGIMDEGKASERQLDDSPPKNRASPSWAGPIDNFAPNRIENTFGSTRGCLEAEGLGISNMRTYIVKPSTAEVPDDIHDSTEVVSILSEEGTRFTNVMHRGSTKNIEHEPGRQSGSFIPIGGGGERVLWTAIASIQRSHPDIVNVVYSGDLDASKEQIMSKIKSRFNITLDPSLLHFVFLKSRHMVEDSTWPRFTLLGQSIGSIFVAWEAMTKLIPDLYIDTMGYAFTFPLVAALGRIPVGAYVHYPTISTDMLARVKSRRKWHTNSSSISSSLVLSQAKLFYYRVFMYYYALCLRTASFLMVNSSWTRNHIDSILRHTDLFLDAIHLLPPFLFIKAFSSNNAPSHATVVYPPCDTRAMSSFDLRARQRVILSIAQFRPEKDHAAQLHAFHVLLKANPGFKSNGKEGVRLVMIGGSRNAEDANRVDELRQLARKLEIEPYVEFIVNASYQVVLDWLSKASVGLSTMVDEHFGINIVEFLAAGVIPVTHASGGPLLDIVVPFNGKPTGYHARTPDEFAEAMRTVLSLSPDEEIAIRQRARTWAVQRFSEEEFEKGWHGSGWSDFLGR</sequence>
<evidence type="ECO:0000259" key="14">
    <source>
        <dbReference type="Pfam" id="PF00534"/>
    </source>
</evidence>
<dbReference type="Pfam" id="PF00534">
    <property type="entry name" value="Glycos_transf_1"/>
    <property type="match status" value="1"/>
</dbReference>
<dbReference type="GO" id="GO:0005789">
    <property type="term" value="C:endoplasmic reticulum membrane"/>
    <property type="evidence" value="ECO:0007669"/>
    <property type="project" value="UniProtKB-SubCell"/>
</dbReference>
<evidence type="ECO:0000256" key="9">
    <source>
        <dbReference type="ARBA" id="ARBA00022989"/>
    </source>
</evidence>
<evidence type="ECO:0000313" key="17">
    <source>
        <dbReference type="Proteomes" id="UP000001861"/>
    </source>
</evidence>
<dbReference type="GeneID" id="6012164"/>
<dbReference type="EMBL" id="AACS02000008">
    <property type="protein sequence ID" value="EAU86200.2"/>
    <property type="molecule type" value="Genomic_DNA"/>
</dbReference>
<dbReference type="Proteomes" id="UP000001861">
    <property type="component" value="Unassembled WGS sequence"/>
</dbReference>
<dbReference type="PANTHER" id="PTHR45919:SF1">
    <property type="entry name" value="GDP-MAN:MAN(3)GLCNAC(2)-PP-DOL ALPHA-1,2-MANNOSYLTRANSFERASE"/>
    <property type="match status" value="1"/>
</dbReference>
<comment type="function">
    <text evidence="12">GDP-Man:Man(3)GlcNAc(2)-PP-Dol alpha-1,2-mannosyltransferase that operates in the biosynthetic pathway of dolichol-linked oligosaccharides, the glycan precursors employed in protein asparagine (N)-glycosylation. The assembly of dolichol-linked oligosaccharides begins on the cytosolic side of the endoplasmic reticulum membrane and finishes in its lumen. The sequential addition of sugars to dolichol pyrophosphate produces dolichol-linked oligosaccharides containing fourteen sugars, including two GlcNAcs, nine mannoses and three glucoses. Once assembled, the oligosaccharide is transferred from the lipid to nascent proteins by oligosaccharyltransferases. Catalyzes, on the cytoplasmic face of the endoplasmic reticulum, the addition of the fourth and fifth mannose residues to the dolichol-linked oligosaccharide chain, to produce Man(5)GlcNAc(2)-PP-dolichol core oligosaccharide.</text>
</comment>
<evidence type="ECO:0000256" key="8">
    <source>
        <dbReference type="ARBA" id="ARBA00022824"/>
    </source>
</evidence>
<evidence type="ECO:0000256" key="12">
    <source>
        <dbReference type="RuleBase" id="RU367051"/>
    </source>
</evidence>
<comment type="caution">
    <text evidence="16">The sequence shown here is derived from an EMBL/GenBank/DDBJ whole genome shotgun (WGS) entry which is preliminary data.</text>
</comment>
<keyword evidence="7" id="KW-0812">Transmembrane</keyword>
<evidence type="ECO:0000256" key="2">
    <source>
        <dbReference type="ARBA" id="ARBA00004922"/>
    </source>
</evidence>
<evidence type="ECO:0000259" key="15">
    <source>
        <dbReference type="Pfam" id="PF15924"/>
    </source>
</evidence>
<dbReference type="RefSeq" id="XP_001835629.2">
    <property type="nucleotide sequence ID" value="XM_001835577.2"/>
</dbReference>
<dbReference type="InterPro" id="IPR038013">
    <property type="entry name" value="ALG11"/>
</dbReference>
<dbReference type="SUPFAM" id="SSF53756">
    <property type="entry name" value="UDP-Glycosyltransferase/glycogen phosphorylase"/>
    <property type="match status" value="1"/>
</dbReference>
<evidence type="ECO:0000256" key="6">
    <source>
        <dbReference type="ARBA" id="ARBA00022679"/>
    </source>
</evidence>
<evidence type="ECO:0000256" key="10">
    <source>
        <dbReference type="ARBA" id="ARBA00023136"/>
    </source>
</evidence>
<dbReference type="InterPro" id="IPR001296">
    <property type="entry name" value="Glyco_trans_1"/>
</dbReference>
<comment type="subcellular location">
    <subcellularLocation>
        <location evidence="1">Endoplasmic reticulum membrane</location>
        <topology evidence="1">Single-pass membrane protein</topology>
    </subcellularLocation>
</comment>
<dbReference type="GO" id="GO:0006487">
    <property type="term" value="P:protein N-linked glycosylation"/>
    <property type="evidence" value="ECO:0007669"/>
    <property type="project" value="TreeGrafter"/>
</dbReference>
<dbReference type="UniPathway" id="UPA00378"/>
<gene>
    <name evidence="16" type="ORF">CC1G_03411</name>
</gene>
<dbReference type="HOGENOM" id="CLU_017896_1_1_1"/>
<evidence type="ECO:0000256" key="11">
    <source>
        <dbReference type="ARBA" id="ARBA00045065"/>
    </source>
</evidence>
<dbReference type="InParanoid" id="A8NQM3"/>
<feature type="domain" description="Glycosyl transferase family 1" evidence="14">
    <location>
        <begin position="429"/>
        <end position="603"/>
    </location>
</feature>
<feature type="domain" description="ALG11 mannosyltransferase N-terminal" evidence="15">
    <location>
        <begin position="186"/>
        <end position="380"/>
    </location>
</feature>
<dbReference type="STRING" id="240176.A8NQM3"/>
<feature type="compositionally biased region" description="Basic and acidic residues" evidence="13">
    <location>
        <begin position="62"/>
        <end position="85"/>
    </location>
</feature>
<dbReference type="AlphaFoldDB" id="A8NQM3"/>
<feature type="region of interest" description="Disordered" evidence="13">
    <location>
        <begin position="62"/>
        <end position="99"/>
    </location>
</feature>
<dbReference type="InterPro" id="IPR031814">
    <property type="entry name" value="ALG11_N"/>
</dbReference>
<name>A8NQM3_COPC7</name>
<evidence type="ECO:0000256" key="4">
    <source>
        <dbReference type="ARBA" id="ARBA00022018"/>
    </source>
</evidence>
<keyword evidence="5 12" id="KW-0328">Glycosyltransferase</keyword>
<organism evidence="16 17">
    <name type="scientific">Coprinopsis cinerea (strain Okayama-7 / 130 / ATCC MYA-4618 / FGSC 9003)</name>
    <name type="common">Inky cap fungus</name>
    <name type="synonym">Hormographiella aspergillata</name>
    <dbReference type="NCBI Taxonomy" id="240176"/>
    <lineage>
        <taxon>Eukaryota</taxon>
        <taxon>Fungi</taxon>
        <taxon>Dikarya</taxon>
        <taxon>Basidiomycota</taxon>
        <taxon>Agaricomycotina</taxon>
        <taxon>Agaricomycetes</taxon>
        <taxon>Agaricomycetidae</taxon>
        <taxon>Agaricales</taxon>
        <taxon>Agaricineae</taxon>
        <taxon>Psathyrellaceae</taxon>
        <taxon>Coprinopsis</taxon>
    </lineage>
</organism>
<keyword evidence="10" id="KW-0472">Membrane</keyword>
<dbReference type="KEGG" id="cci:CC1G_03411"/>
<dbReference type="OrthoDB" id="2276068at2759"/>
<dbReference type="Gene3D" id="3.40.50.2000">
    <property type="entry name" value="Glycogen Phosphorylase B"/>
    <property type="match status" value="1"/>
</dbReference>
<comment type="similarity">
    <text evidence="12">Belongs to the glycosyltransferase group 1 family. Glycosyltransferase 4 subfamily.</text>
</comment>